<evidence type="ECO:0000313" key="1">
    <source>
        <dbReference type="EMBL" id="RGC50509.1"/>
    </source>
</evidence>
<comment type="caution">
    <text evidence="1">The sequence shown here is derived from an EMBL/GenBank/DDBJ whole genome shotgun (WGS) entry which is preliminary data.</text>
</comment>
<dbReference type="AlphaFoldDB" id="A0A3E2XPR6"/>
<dbReference type="GO" id="GO:0016810">
    <property type="term" value="F:hydrolase activity, acting on carbon-nitrogen (but not peptide) bonds"/>
    <property type="evidence" value="ECO:0007669"/>
    <property type="project" value="InterPro"/>
</dbReference>
<sequence>MSESYTENEEVFADIVISGRIFGSDGRARNGALAVKDGKYLAIGDCDEISRYIGLDTIMCGYKNKSVLACLYSQTTGDNVHEMGAAYQPSGEYKIMSGNLTMKVGDQANLTVYDEKVDVYGELEQSESKVLMKIENGEIIYRRRNPGNRTCAGMHFHP</sequence>
<dbReference type="RefSeq" id="WP_117539033.1">
    <property type="nucleotide sequence ID" value="NZ_QVFD01000002.1"/>
</dbReference>
<dbReference type="Proteomes" id="UP000261231">
    <property type="component" value="Unassembled WGS sequence"/>
</dbReference>
<dbReference type="SUPFAM" id="SSF51338">
    <property type="entry name" value="Composite domain of metallo-dependent hydrolases"/>
    <property type="match status" value="1"/>
</dbReference>
<dbReference type="EMBL" id="QVFD01000002">
    <property type="protein sequence ID" value="RGC50509.1"/>
    <property type="molecule type" value="Genomic_DNA"/>
</dbReference>
<keyword evidence="2" id="KW-1185">Reference proteome</keyword>
<name>A0A3E2XPR6_9FIRM</name>
<reference evidence="1 2" key="1">
    <citation type="submission" date="2018-08" db="EMBL/GenBank/DDBJ databases">
        <title>A genome reference for cultivated species of the human gut microbiota.</title>
        <authorList>
            <person name="Zou Y."/>
            <person name="Xue W."/>
            <person name="Luo G."/>
        </authorList>
    </citation>
    <scope>NUCLEOTIDE SEQUENCE [LARGE SCALE GENOMIC DNA]</scope>
    <source>
        <strain evidence="1 2">AM28-39</strain>
    </source>
</reference>
<gene>
    <name evidence="1" type="ORF">DW747_03825</name>
</gene>
<protein>
    <submittedName>
        <fullName evidence="1">Uncharacterized protein</fullName>
    </submittedName>
</protein>
<organism evidence="1 2">
    <name type="scientific">Coprococcus catus</name>
    <dbReference type="NCBI Taxonomy" id="116085"/>
    <lineage>
        <taxon>Bacteria</taxon>
        <taxon>Bacillati</taxon>
        <taxon>Bacillota</taxon>
        <taxon>Clostridia</taxon>
        <taxon>Lachnospirales</taxon>
        <taxon>Lachnospiraceae</taxon>
        <taxon>Coprococcus</taxon>
    </lineage>
</organism>
<proteinExistence type="predicted"/>
<evidence type="ECO:0000313" key="2">
    <source>
        <dbReference type="Proteomes" id="UP000261231"/>
    </source>
</evidence>
<dbReference type="InterPro" id="IPR011059">
    <property type="entry name" value="Metal-dep_hydrolase_composite"/>
</dbReference>
<accession>A0A3E2XPR6</accession>